<gene>
    <name evidence="1" type="ORF">A3F84_27740</name>
</gene>
<dbReference type="EMBL" id="MFKF01000416">
    <property type="protein sequence ID" value="OGG44106.1"/>
    <property type="molecule type" value="Genomic_DNA"/>
</dbReference>
<protein>
    <submittedName>
        <fullName evidence="1">Uncharacterized protein</fullName>
    </submittedName>
</protein>
<comment type="caution">
    <text evidence="1">The sequence shown here is derived from an EMBL/GenBank/DDBJ whole genome shotgun (WGS) entry which is preliminary data.</text>
</comment>
<proteinExistence type="predicted"/>
<sequence>MPDFSLSGLVRGSVERLRKFAVGEQGQMFNTKLMPDYATLVAENRVWRAQEPNAGTASVVAMPTTAGLFTLGNNEPDEGLWYVPLFAYAFAVSNAAANEYFSLTGCLSQLPAVTGGLGVTLTQDIAKSTIKSMNGVRGGAYPGRAILDAGVTVTDDLWFPVGPGSGSTGVASNAGAVAWCPINGFFLIPPKTLFSMVTVATSTSCVTLKGLIYAEVPKEYLLGRA</sequence>
<dbReference type="Proteomes" id="UP000178606">
    <property type="component" value="Unassembled WGS sequence"/>
</dbReference>
<evidence type="ECO:0000313" key="2">
    <source>
        <dbReference type="Proteomes" id="UP000178606"/>
    </source>
</evidence>
<accession>A0A1F6C4I5</accession>
<dbReference type="AlphaFoldDB" id="A0A1F6C4I5"/>
<evidence type="ECO:0000313" key="1">
    <source>
        <dbReference type="EMBL" id="OGG44106.1"/>
    </source>
</evidence>
<name>A0A1F6C4I5_HANXR</name>
<reference evidence="1 2" key="1">
    <citation type="journal article" date="2016" name="Nat. Commun.">
        <title>Thousands of microbial genomes shed light on interconnected biogeochemical processes in an aquifer system.</title>
        <authorList>
            <person name="Anantharaman K."/>
            <person name="Brown C.T."/>
            <person name="Hug L.A."/>
            <person name="Sharon I."/>
            <person name="Castelle C.J."/>
            <person name="Probst A.J."/>
            <person name="Thomas B.C."/>
            <person name="Singh A."/>
            <person name="Wilkins M.J."/>
            <person name="Karaoz U."/>
            <person name="Brodie E.L."/>
            <person name="Williams K.H."/>
            <person name="Hubbard S.S."/>
            <person name="Banfield J.F."/>
        </authorList>
    </citation>
    <scope>NUCLEOTIDE SEQUENCE [LARGE SCALE GENOMIC DNA]</scope>
    <source>
        <strain evidence="2">RIFCSPLOWO2_12_FULL_64_10</strain>
    </source>
</reference>
<organism evidence="1 2">
    <name type="scientific">Handelsmanbacteria sp. (strain RIFCSPLOWO2_12_FULL_64_10)</name>
    <dbReference type="NCBI Taxonomy" id="1817868"/>
    <lineage>
        <taxon>Bacteria</taxon>
        <taxon>Candidatus Handelsmaniibacteriota</taxon>
    </lineage>
</organism>